<protein>
    <submittedName>
        <fullName evidence="1">Uncharacterized protein</fullName>
    </submittedName>
</protein>
<accession>A0A9J6PCL8</accession>
<keyword evidence="2" id="KW-1185">Reference proteome</keyword>
<reference evidence="1" key="1">
    <citation type="submission" date="2022-06" db="EMBL/GenBank/DDBJ databases">
        <title>Isolation and Genomics of Futiania mangrovii gen. nov., sp. nov., a Rare and Metabolically-versatile member in the Class Alphaproteobacteria.</title>
        <authorList>
            <person name="Liu L."/>
            <person name="Huang W.-C."/>
            <person name="Pan J."/>
            <person name="Li J."/>
            <person name="Huang Y."/>
            <person name="Du H."/>
            <person name="Liu Y."/>
            <person name="Li M."/>
        </authorList>
    </citation>
    <scope>NUCLEOTIDE SEQUENCE</scope>
    <source>
        <strain evidence="1">FT118</strain>
    </source>
</reference>
<comment type="caution">
    <text evidence="1">The sequence shown here is derived from an EMBL/GenBank/DDBJ whole genome shotgun (WGS) entry which is preliminary data.</text>
</comment>
<dbReference type="EMBL" id="JAMZFT010000001">
    <property type="protein sequence ID" value="MCP1335544.1"/>
    <property type="molecule type" value="Genomic_DNA"/>
</dbReference>
<proteinExistence type="predicted"/>
<dbReference type="AlphaFoldDB" id="A0A9J6PCL8"/>
<evidence type="ECO:0000313" key="1">
    <source>
        <dbReference type="EMBL" id="MCP1335544.1"/>
    </source>
</evidence>
<dbReference type="RefSeq" id="WP_269331485.1">
    <property type="nucleotide sequence ID" value="NZ_JAMZFT010000001.1"/>
</dbReference>
<sequence>MTTGLGTAVIRVDGRQLSGVMSQFDDSLAQNLYRMEFRANIDPTGRQAKGEHSYSFMTGAGFSYSGSITLTLSPDLSRLSIVFTNPIPIEDSFLKVLSGECR</sequence>
<organism evidence="1 2">
    <name type="scientific">Futiania mangrovi</name>
    <dbReference type="NCBI Taxonomy" id="2959716"/>
    <lineage>
        <taxon>Bacteria</taxon>
        <taxon>Pseudomonadati</taxon>
        <taxon>Pseudomonadota</taxon>
        <taxon>Alphaproteobacteria</taxon>
        <taxon>Futianiales</taxon>
        <taxon>Futianiaceae</taxon>
        <taxon>Futiania</taxon>
    </lineage>
</organism>
<gene>
    <name evidence="1" type="ORF">NJQ99_03895</name>
</gene>
<evidence type="ECO:0000313" key="2">
    <source>
        <dbReference type="Proteomes" id="UP001055804"/>
    </source>
</evidence>
<name>A0A9J6PCL8_9PROT</name>
<dbReference type="Proteomes" id="UP001055804">
    <property type="component" value="Unassembled WGS sequence"/>
</dbReference>